<evidence type="ECO:0000313" key="2">
    <source>
        <dbReference type="EMBL" id="ETO31002.1"/>
    </source>
</evidence>
<feature type="region of interest" description="Disordered" evidence="1">
    <location>
        <begin position="238"/>
        <end position="315"/>
    </location>
</feature>
<gene>
    <name evidence="2" type="ORF">RFI_06117</name>
</gene>
<name>X6P0F1_RETFI</name>
<evidence type="ECO:0000313" key="3">
    <source>
        <dbReference type="Proteomes" id="UP000023152"/>
    </source>
</evidence>
<protein>
    <submittedName>
        <fullName evidence="2">Uncharacterized protein</fullName>
    </submittedName>
</protein>
<dbReference type="EMBL" id="ASPP01005186">
    <property type="protein sequence ID" value="ETO31002.1"/>
    <property type="molecule type" value="Genomic_DNA"/>
</dbReference>
<dbReference type="AlphaFoldDB" id="X6P0F1"/>
<accession>X6P0F1</accession>
<feature type="compositionally biased region" description="Gly residues" evidence="1">
    <location>
        <begin position="279"/>
        <end position="288"/>
    </location>
</feature>
<evidence type="ECO:0000256" key="1">
    <source>
        <dbReference type="SAM" id="MobiDB-lite"/>
    </source>
</evidence>
<dbReference type="Proteomes" id="UP000023152">
    <property type="component" value="Unassembled WGS sequence"/>
</dbReference>
<reference evidence="2 3" key="1">
    <citation type="journal article" date="2013" name="Curr. Biol.">
        <title>The Genome of the Foraminiferan Reticulomyxa filosa.</title>
        <authorList>
            <person name="Glockner G."/>
            <person name="Hulsmann N."/>
            <person name="Schleicher M."/>
            <person name="Noegel A.A."/>
            <person name="Eichinger L."/>
            <person name="Gallinger C."/>
            <person name="Pawlowski J."/>
            <person name="Sierra R."/>
            <person name="Euteneuer U."/>
            <person name="Pillet L."/>
            <person name="Moustafa A."/>
            <person name="Platzer M."/>
            <person name="Groth M."/>
            <person name="Szafranski K."/>
            <person name="Schliwa M."/>
        </authorList>
    </citation>
    <scope>NUCLEOTIDE SEQUENCE [LARGE SCALE GENOMIC DNA]</scope>
</reference>
<comment type="caution">
    <text evidence="2">The sequence shown here is derived from an EMBL/GenBank/DDBJ whole genome shotgun (WGS) entry which is preliminary data.</text>
</comment>
<proteinExistence type="predicted"/>
<organism evidence="2 3">
    <name type="scientific">Reticulomyxa filosa</name>
    <dbReference type="NCBI Taxonomy" id="46433"/>
    <lineage>
        <taxon>Eukaryota</taxon>
        <taxon>Sar</taxon>
        <taxon>Rhizaria</taxon>
        <taxon>Retaria</taxon>
        <taxon>Foraminifera</taxon>
        <taxon>Monothalamids</taxon>
        <taxon>Reticulomyxidae</taxon>
        <taxon>Reticulomyxa</taxon>
    </lineage>
</organism>
<keyword evidence="3" id="KW-1185">Reference proteome</keyword>
<sequence>MKDFRPVWSCVRPIVCHKSNTPFYAQCSTSKLGYCTWCKNLRRGNQKQGSICISCGERLTAKYHRWFPELVRLEPLEKTRNKELYRRYKPLLEKFSITWQDDKGLDFVVNHYMLLKIWVSDEKFDIRSLHLERIYMIGVFAGREFNTGALARKLLRDGCKLVMFRADFPEYFEYLRDQRAAVAEQLNTLFFEGQKPCYFHAHHTNIEGWYDPSYISRETIVDKFKDLCNQVVQQMVRPGVGMSDSSPRRSHGLGKMKSNESFGSSGGEGVSGGNNINGNGNGNNGNGNGNNNSSNRRHNNDMPLELTGLQSSKKT</sequence>